<feature type="non-terminal residue" evidence="2">
    <location>
        <position position="521"/>
    </location>
</feature>
<dbReference type="GO" id="GO:0005886">
    <property type="term" value="C:plasma membrane"/>
    <property type="evidence" value="ECO:0007669"/>
    <property type="project" value="TreeGrafter"/>
</dbReference>
<dbReference type="AlphaFoldDB" id="A0A7V0LUC7"/>
<dbReference type="Proteomes" id="UP000886381">
    <property type="component" value="Unassembled WGS sequence"/>
</dbReference>
<dbReference type="InterPro" id="IPR027463">
    <property type="entry name" value="AcrB_DN_DC_subdom"/>
</dbReference>
<organism evidence="2">
    <name type="scientific">candidate division WOR-3 bacterium</name>
    <dbReference type="NCBI Taxonomy" id="2052148"/>
    <lineage>
        <taxon>Bacteria</taxon>
        <taxon>Bacteria division WOR-3</taxon>
    </lineage>
</organism>
<sequence>MIKFSVKHPVSIAMLIGVLITLGVISLTRLGLDFFPDINYPSVTVITQYQNVAPEDIEELITKPIEGAVSTVSGVKKVTSISAEGVSAVTVEFEWGTNLDFAAQDVRDKVALIEDYLPEDASKPIVLKFDISQIPIIEYIAYSDRYKLTELKDILRDEFKSFLERIEGVASVDIVGGRDLQYWVTIDLEKIAQYNLSFSQITQFIAMNNFNLPSGKVDYKHKNILLRTIGQYNSIEDLENQVVGYTPKGTPIFLKDIGKVTIEEEERLGYAKLNNKESIALVLYKQSGANTLQVSNRVKKAIKTINAKYPSIKLVESFDQGKFIKLATSRTVNNAIVGAVLAALLIFLFLMDVRPTFVVAIAIPLSVVLTFIVLNAFGYTLNMMTLGGIALGVGMLVDAAIVVIENIFRHEEMGEGPKEAAMNGAQEVWLAISASTFTNIAVFLPLIYIGGMIGQITKPLAVTVTSVLLASLFVSVTIIPMLTSQIVKRKVAVKEATREYWFGPIKRFYRKILEKFVLRKR</sequence>
<dbReference type="SUPFAM" id="SSF82693">
    <property type="entry name" value="Multidrug efflux transporter AcrB pore domain, PN1, PN2, PC1 and PC2 subdomains"/>
    <property type="match status" value="2"/>
</dbReference>
<keyword evidence="1" id="KW-0812">Transmembrane</keyword>
<protein>
    <submittedName>
        <fullName evidence="2">Efflux RND transporter permease subunit</fullName>
    </submittedName>
</protein>
<name>A0A7V0LUC7_UNCW3</name>
<dbReference type="PANTHER" id="PTHR32063">
    <property type="match status" value="1"/>
</dbReference>
<dbReference type="Gene3D" id="3.30.70.1430">
    <property type="entry name" value="Multidrug efflux transporter AcrB pore domain"/>
    <property type="match status" value="1"/>
</dbReference>
<dbReference type="PANTHER" id="PTHR32063:SF0">
    <property type="entry name" value="SWARMING MOTILITY PROTEIN SWRC"/>
    <property type="match status" value="1"/>
</dbReference>
<accession>A0A7V0LUC7</accession>
<feature type="transmembrane region" description="Helical" evidence="1">
    <location>
        <begin position="460"/>
        <end position="482"/>
    </location>
</feature>
<reference evidence="2" key="1">
    <citation type="journal article" date="2020" name="mSystems">
        <title>Genome- and Community-Level Interaction Insights into Carbon Utilization and Element Cycling Functions of Hydrothermarchaeota in Hydrothermal Sediment.</title>
        <authorList>
            <person name="Zhou Z."/>
            <person name="Liu Y."/>
            <person name="Xu W."/>
            <person name="Pan J."/>
            <person name="Luo Z.H."/>
            <person name="Li M."/>
        </authorList>
    </citation>
    <scope>NUCLEOTIDE SEQUENCE [LARGE SCALE GENOMIC DNA]</scope>
    <source>
        <strain evidence="2">HyVt-28</strain>
    </source>
</reference>
<comment type="caution">
    <text evidence="2">The sequence shown here is derived from an EMBL/GenBank/DDBJ whole genome shotgun (WGS) entry which is preliminary data.</text>
</comment>
<gene>
    <name evidence="2" type="ORF">ENH14_00785</name>
</gene>
<dbReference type="Gene3D" id="3.30.70.1320">
    <property type="entry name" value="Multidrug efflux transporter AcrB pore domain like"/>
    <property type="match status" value="1"/>
</dbReference>
<evidence type="ECO:0000256" key="1">
    <source>
        <dbReference type="SAM" id="Phobius"/>
    </source>
</evidence>
<feature type="transmembrane region" description="Helical" evidence="1">
    <location>
        <begin position="332"/>
        <end position="351"/>
    </location>
</feature>
<feature type="transmembrane region" description="Helical" evidence="1">
    <location>
        <begin position="389"/>
        <end position="408"/>
    </location>
</feature>
<dbReference type="GO" id="GO:0042910">
    <property type="term" value="F:xenobiotic transmembrane transporter activity"/>
    <property type="evidence" value="ECO:0007669"/>
    <property type="project" value="TreeGrafter"/>
</dbReference>
<dbReference type="Pfam" id="PF00873">
    <property type="entry name" value="ACR_tran"/>
    <property type="match status" value="1"/>
</dbReference>
<dbReference type="EMBL" id="DRDR01000036">
    <property type="protein sequence ID" value="HDL59971.1"/>
    <property type="molecule type" value="Genomic_DNA"/>
</dbReference>
<proteinExistence type="predicted"/>
<dbReference type="SUPFAM" id="SSF82866">
    <property type="entry name" value="Multidrug efflux transporter AcrB transmembrane domain"/>
    <property type="match status" value="1"/>
</dbReference>
<feature type="transmembrane region" description="Helical" evidence="1">
    <location>
        <begin position="12"/>
        <end position="32"/>
    </location>
</feature>
<dbReference type="Gene3D" id="1.20.1640.10">
    <property type="entry name" value="Multidrug efflux transporter AcrB transmembrane domain"/>
    <property type="match status" value="2"/>
</dbReference>
<feature type="transmembrane region" description="Helical" evidence="1">
    <location>
        <begin position="357"/>
        <end position="377"/>
    </location>
</feature>
<dbReference type="PRINTS" id="PR00702">
    <property type="entry name" value="ACRIFLAVINRP"/>
</dbReference>
<feature type="transmembrane region" description="Helical" evidence="1">
    <location>
        <begin position="428"/>
        <end position="448"/>
    </location>
</feature>
<keyword evidence="1" id="KW-1133">Transmembrane helix</keyword>
<evidence type="ECO:0000313" key="2">
    <source>
        <dbReference type="EMBL" id="HDL59971.1"/>
    </source>
</evidence>
<dbReference type="SUPFAM" id="SSF82714">
    <property type="entry name" value="Multidrug efflux transporter AcrB TolC docking domain, DN and DC subdomains"/>
    <property type="match status" value="1"/>
</dbReference>
<keyword evidence="1" id="KW-0472">Membrane</keyword>
<dbReference type="Gene3D" id="3.30.2090.10">
    <property type="entry name" value="Multidrug efflux transporter AcrB TolC docking domain, DN and DC subdomains"/>
    <property type="match status" value="1"/>
</dbReference>
<dbReference type="InterPro" id="IPR001036">
    <property type="entry name" value="Acrflvin-R"/>
</dbReference>